<proteinExistence type="predicted"/>
<dbReference type="InterPro" id="IPR039031">
    <property type="entry name" value="Mucolipin"/>
</dbReference>
<dbReference type="PANTHER" id="PTHR12127:SF7">
    <property type="entry name" value="SD02261P"/>
    <property type="match status" value="1"/>
</dbReference>
<name>X6NQE6_RETFI</name>
<evidence type="ECO:0000313" key="3">
    <source>
        <dbReference type="Proteomes" id="UP000023152"/>
    </source>
</evidence>
<feature type="transmembrane region" description="Helical" evidence="1">
    <location>
        <begin position="340"/>
        <end position="372"/>
    </location>
</feature>
<feature type="transmembrane region" description="Helical" evidence="1">
    <location>
        <begin position="247"/>
        <end position="266"/>
    </location>
</feature>
<keyword evidence="3" id="KW-1185">Reference proteome</keyword>
<dbReference type="OrthoDB" id="263481at2759"/>
<protein>
    <submittedName>
        <fullName evidence="2">Mucolipin</fullName>
    </submittedName>
</protein>
<evidence type="ECO:0000256" key="1">
    <source>
        <dbReference type="SAM" id="Phobius"/>
    </source>
</evidence>
<dbReference type="GO" id="GO:0072345">
    <property type="term" value="F:NAADP-sensitive calcium-release channel activity"/>
    <property type="evidence" value="ECO:0007669"/>
    <property type="project" value="TreeGrafter"/>
</dbReference>
<sequence>MTPWERLKLGPFQKWKRYGLPPWKLFLNVLAVIATTVSIYLIEESLAPYARVQQMNWENILVPSSLTYSGYASDYTYDIFTISDFMSSLESYVQTYYELPNATVGNYEYMEAEEDNNNNNNNTNIRPIKMELIRYKYPSDLFNTIDSSVNTETYTSVYELQDKWDLGPFNNESGREEVIHSMDAMHLSFDVQNIDVENGDRVCYVNHVKESYKYYYRGHVQLTVHPSVYMCGSEYHKNFVEMHFMPLMLALFVVIVFSISLEYLHIKAVIKHIEIYQLIKRQAKTRRQEWRNLSWRDKLEFFNVWFFVTSMGNIASIIGSIWCVRLLLFETTSIDLNPPFFFIGIGCIVLAFVVGVLPIFIGFACFGVAYFASFSSLFSSIDQAAVTLFSLLNGDSIHD</sequence>
<dbReference type="PANTHER" id="PTHR12127">
    <property type="entry name" value="MUCOLIPIN"/>
    <property type="match status" value="1"/>
</dbReference>
<keyword evidence="1" id="KW-0472">Membrane</keyword>
<reference evidence="2 3" key="1">
    <citation type="journal article" date="2013" name="Curr. Biol.">
        <title>The Genome of the Foraminiferan Reticulomyxa filosa.</title>
        <authorList>
            <person name="Glockner G."/>
            <person name="Hulsmann N."/>
            <person name="Schleicher M."/>
            <person name="Noegel A.A."/>
            <person name="Eichinger L."/>
            <person name="Gallinger C."/>
            <person name="Pawlowski J."/>
            <person name="Sierra R."/>
            <person name="Euteneuer U."/>
            <person name="Pillet L."/>
            <person name="Moustafa A."/>
            <person name="Platzer M."/>
            <person name="Groth M."/>
            <person name="Szafranski K."/>
            <person name="Schliwa M."/>
        </authorList>
    </citation>
    <scope>NUCLEOTIDE SEQUENCE [LARGE SCALE GENOMIC DNA]</scope>
</reference>
<keyword evidence="1" id="KW-0812">Transmembrane</keyword>
<organism evidence="2 3">
    <name type="scientific">Reticulomyxa filosa</name>
    <dbReference type="NCBI Taxonomy" id="46433"/>
    <lineage>
        <taxon>Eukaryota</taxon>
        <taxon>Sar</taxon>
        <taxon>Rhizaria</taxon>
        <taxon>Retaria</taxon>
        <taxon>Foraminifera</taxon>
        <taxon>Monothalamids</taxon>
        <taxon>Reticulomyxidae</taxon>
        <taxon>Reticulomyxa</taxon>
    </lineage>
</organism>
<feature type="non-terminal residue" evidence="2">
    <location>
        <position position="399"/>
    </location>
</feature>
<accession>X6NQE6</accession>
<gene>
    <name evidence="2" type="ORF">RFI_09540</name>
</gene>
<comment type="caution">
    <text evidence="2">The sequence shown here is derived from an EMBL/GenBank/DDBJ whole genome shotgun (WGS) entry which is preliminary data.</text>
</comment>
<keyword evidence="1" id="KW-1133">Transmembrane helix</keyword>
<dbReference type="GO" id="GO:0016020">
    <property type="term" value="C:membrane"/>
    <property type="evidence" value="ECO:0007669"/>
    <property type="project" value="TreeGrafter"/>
</dbReference>
<dbReference type="EMBL" id="ASPP01007157">
    <property type="protein sequence ID" value="ETO27592.1"/>
    <property type="molecule type" value="Genomic_DNA"/>
</dbReference>
<dbReference type="Proteomes" id="UP000023152">
    <property type="component" value="Unassembled WGS sequence"/>
</dbReference>
<feature type="transmembrane region" description="Helical" evidence="1">
    <location>
        <begin position="25"/>
        <end position="42"/>
    </location>
</feature>
<evidence type="ECO:0000313" key="2">
    <source>
        <dbReference type="EMBL" id="ETO27592.1"/>
    </source>
</evidence>
<dbReference type="AlphaFoldDB" id="X6NQE6"/>
<feature type="transmembrane region" description="Helical" evidence="1">
    <location>
        <begin position="304"/>
        <end position="328"/>
    </location>
</feature>